<evidence type="ECO:0000313" key="1">
    <source>
        <dbReference type="EMBL" id="QPQ54610.1"/>
    </source>
</evidence>
<dbReference type="EMBL" id="CP065592">
    <property type="protein sequence ID" value="QPQ54610.1"/>
    <property type="molecule type" value="Genomic_DNA"/>
</dbReference>
<reference evidence="1 2" key="1">
    <citation type="submission" date="2020-11" db="EMBL/GenBank/DDBJ databases">
        <title>Genome seq and assembly of Sphingosinicella sp.</title>
        <authorList>
            <person name="Chhetri G."/>
        </authorList>
    </citation>
    <scope>NUCLEOTIDE SEQUENCE [LARGE SCALE GENOMIC DNA]</scope>
    <source>
        <strain evidence="1 2">UDD2</strain>
    </source>
</reference>
<protein>
    <recommendedName>
        <fullName evidence="3">Haem-binding uptake Tiki superfamily ChaN domain-containing protein</fullName>
    </recommendedName>
</protein>
<evidence type="ECO:0008006" key="3">
    <source>
        <dbReference type="Google" id="ProtNLM"/>
    </source>
</evidence>
<dbReference type="RefSeq" id="WP_200971156.1">
    <property type="nucleotide sequence ID" value="NZ_CP065592.1"/>
</dbReference>
<proteinExistence type="predicted"/>
<accession>A0A7T2LLK4</accession>
<name>A0A7T2LLK4_9SPHN</name>
<keyword evidence="2" id="KW-1185">Reference proteome</keyword>
<organism evidence="1 2">
    <name type="scientific">Allosphingosinicella flava</name>
    <dbReference type="NCBI Taxonomy" id="2771430"/>
    <lineage>
        <taxon>Bacteria</taxon>
        <taxon>Pseudomonadati</taxon>
        <taxon>Pseudomonadota</taxon>
        <taxon>Alphaproteobacteria</taxon>
        <taxon>Sphingomonadales</taxon>
        <taxon>Sphingomonadaceae</taxon>
        <taxon>Allosphingosinicella</taxon>
    </lineage>
</organism>
<sequence>MMLSMLAALMGAGIPAGLPPSCGALPGIEQLLDRPDFNYLLIGEYHGTAEMPAVAADALCAGAKAGRPLILGLEFPPANQPYLDAYLSSDGGEAARTALLVAPAWHAAEDARVTHAVLALIDRARLLASRGYKVSAVAFDKIPQPLISKEREAGMAELLTAAQRKVPGSLVVALTGTGHADKEGWTSQNPPFLAAGGILPPRETVSLAFARPGGQYWGCQSPGGEANGCKAYDMAVREAVRPRGIVLDPALRGGFDGLYSTGGQYTASLPALSK</sequence>
<gene>
    <name evidence="1" type="ORF">IC614_09770</name>
</gene>
<dbReference type="SUPFAM" id="SSF159501">
    <property type="entry name" value="EreA/ChaN-like"/>
    <property type="match status" value="1"/>
</dbReference>
<dbReference type="KEGG" id="sflv:IC614_09770"/>
<dbReference type="Proteomes" id="UP000594873">
    <property type="component" value="Chromosome"/>
</dbReference>
<dbReference type="Gene3D" id="3.40.50.11550">
    <property type="match status" value="1"/>
</dbReference>
<evidence type="ECO:0000313" key="2">
    <source>
        <dbReference type="Proteomes" id="UP000594873"/>
    </source>
</evidence>
<dbReference type="AlphaFoldDB" id="A0A7T2LLK4"/>